<dbReference type="PANTHER" id="PTHR42837">
    <property type="entry name" value="REGULATOR OF SIGMA-E PROTEASE RSEP"/>
    <property type="match status" value="1"/>
</dbReference>
<evidence type="ECO:0000256" key="4">
    <source>
        <dbReference type="ARBA" id="ARBA00022670"/>
    </source>
</evidence>
<comment type="cofactor">
    <cofactor evidence="1">
        <name>Zn(2+)</name>
        <dbReference type="ChEBI" id="CHEBI:29105"/>
    </cofactor>
</comment>
<dbReference type="GO" id="GO:0004222">
    <property type="term" value="F:metalloendopeptidase activity"/>
    <property type="evidence" value="ECO:0007669"/>
    <property type="project" value="InterPro"/>
</dbReference>
<evidence type="ECO:0000256" key="1">
    <source>
        <dbReference type="ARBA" id="ARBA00001947"/>
    </source>
</evidence>
<reference evidence="13 14" key="1">
    <citation type="journal article" date="2016" name="Nat. Commun.">
        <title>Thousands of microbial genomes shed light on interconnected biogeochemical processes in an aquifer system.</title>
        <authorList>
            <person name="Anantharaman K."/>
            <person name="Brown C.T."/>
            <person name="Hug L.A."/>
            <person name="Sharon I."/>
            <person name="Castelle C.J."/>
            <person name="Probst A.J."/>
            <person name="Thomas B.C."/>
            <person name="Singh A."/>
            <person name="Wilkins M.J."/>
            <person name="Karaoz U."/>
            <person name="Brodie E.L."/>
            <person name="Williams K.H."/>
            <person name="Hubbard S.S."/>
            <person name="Banfield J.F."/>
        </authorList>
    </citation>
    <scope>NUCLEOTIDE SEQUENCE [LARGE SCALE GENOMIC DNA]</scope>
</reference>
<evidence type="ECO:0000256" key="8">
    <source>
        <dbReference type="ARBA" id="ARBA00022989"/>
    </source>
</evidence>
<dbReference type="InterPro" id="IPR036034">
    <property type="entry name" value="PDZ_sf"/>
</dbReference>
<keyword evidence="8 11" id="KW-1133">Transmembrane helix</keyword>
<dbReference type="SMART" id="SM00228">
    <property type="entry name" value="PDZ"/>
    <property type="match status" value="1"/>
</dbReference>
<feature type="transmembrane region" description="Helical" evidence="11">
    <location>
        <begin position="91"/>
        <end position="112"/>
    </location>
</feature>
<keyword evidence="4" id="KW-0645">Protease</keyword>
<dbReference type="AlphaFoldDB" id="A0A1G2UT69"/>
<dbReference type="InterPro" id="IPR001478">
    <property type="entry name" value="PDZ"/>
</dbReference>
<dbReference type="Gene3D" id="2.30.42.10">
    <property type="match status" value="1"/>
</dbReference>
<dbReference type="Proteomes" id="UP000176558">
    <property type="component" value="Unassembled WGS sequence"/>
</dbReference>
<evidence type="ECO:0000256" key="3">
    <source>
        <dbReference type="ARBA" id="ARBA00007931"/>
    </source>
</evidence>
<gene>
    <name evidence="13" type="ORF">A3G99_02095</name>
</gene>
<dbReference type="PANTHER" id="PTHR42837:SF2">
    <property type="entry name" value="MEMBRANE METALLOPROTEASE ARASP2, CHLOROPLASTIC-RELATED"/>
    <property type="match status" value="1"/>
</dbReference>
<keyword evidence="5 11" id="KW-0812">Transmembrane</keyword>
<keyword evidence="9" id="KW-0482">Metalloprotease</keyword>
<keyword evidence="10 11" id="KW-0472">Membrane</keyword>
<accession>A0A1G2UT69</accession>
<evidence type="ECO:0000256" key="5">
    <source>
        <dbReference type="ARBA" id="ARBA00022692"/>
    </source>
</evidence>
<dbReference type="SUPFAM" id="SSF50156">
    <property type="entry name" value="PDZ domain-like"/>
    <property type="match status" value="1"/>
</dbReference>
<dbReference type="InterPro" id="IPR004387">
    <property type="entry name" value="Pept_M50_Zn"/>
</dbReference>
<evidence type="ECO:0000256" key="11">
    <source>
        <dbReference type="SAM" id="Phobius"/>
    </source>
</evidence>
<comment type="subcellular location">
    <subcellularLocation>
        <location evidence="2">Membrane</location>
        <topology evidence="2">Multi-pass membrane protein</topology>
    </subcellularLocation>
</comment>
<feature type="domain" description="PDZ" evidence="12">
    <location>
        <begin position="115"/>
        <end position="164"/>
    </location>
</feature>
<dbReference type="InterPro" id="IPR008915">
    <property type="entry name" value="Peptidase_M50"/>
</dbReference>
<evidence type="ECO:0000256" key="6">
    <source>
        <dbReference type="ARBA" id="ARBA00022801"/>
    </source>
</evidence>
<evidence type="ECO:0000256" key="10">
    <source>
        <dbReference type="ARBA" id="ARBA00023136"/>
    </source>
</evidence>
<feature type="transmembrane region" description="Helical" evidence="11">
    <location>
        <begin position="341"/>
        <end position="363"/>
    </location>
</feature>
<dbReference type="InterPro" id="IPR041489">
    <property type="entry name" value="PDZ_6"/>
</dbReference>
<evidence type="ECO:0000256" key="9">
    <source>
        <dbReference type="ARBA" id="ARBA00023049"/>
    </source>
</evidence>
<protein>
    <recommendedName>
        <fullName evidence="12">PDZ domain-containing protein</fullName>
    </recommendedName>
</protein>
<comment type="similarity">
    <text evidence="3">Belongs to the peptidase M50B family.</text>
</comment>
<evidence type="ECO:0000256" key="2">
    <source>
        <dbReference type="ARBA" id="ARBA00004141"/>
    </source>
</evidence>
<dbReference type="GO" id="GO:0016020">
    <property type="term" value="C:membrane"/>
    <property type="evidence" value="ECO:0007669"/>
    <property type="project" value="UniProtKB-SubCell"/>
</dbReference>
<sequence length="366" mass="39340">MSVIIFLIILAVLIFVHELGHFIVAKKSGIRVDEFGLGFPPKIYSKKIGETLYTLNTIPFGGFVKIFGEDAHIETISDAEKSGSFYYKPKWIKASVLAAGVVFNIIFAWFLISWGLMLGLPAPAGHSSFGEVRNLKTIVTEVLPDSPADKGGLLPGDYILSVSSGKIVLLGGTLTPENVQQTISQSKGQSIELTYKRGSAEPKDISLIPDVDIIPGKKAVGIAMDSVGILKLPVHLAVLEGARITYLLLKTTTVGLLGFLGDVITFKSDFSQISGPVGIASVVSEAKNLGFVYLLSLVALISINLAVINLFPFPALDGGRLFFLLIEAIINRPIPGAFVRYANVVGFGLLILLMIVVTSHDILKLF</sequence>
<keyword evidence="7" id="KW-0862">Zinc</keyword>
<keyword evidence="6" id="KW-0378">Hydrolase</keyword>
<organism evidence="13 14">
    <name type="scientific">Candidatus Zambryskibacteria bacterium RIFCSPLOWO2_12_FULL_39_23</name>
    <dbReference type="NCBI Taxonomy" id="1802776"/>
    <lineage>
        <taxon>Bacteria</taxon>
        <taxon>Candidatus Zambryskiibacteriota</taxon>
    </lineage>
</organism>
<dbReference type="Pfam" id="PF02163">
    <property type="entry name" value="Peptidase_M50"/>
    <property type="match status" value="1"/>
</dbReference>
<dbReference type="CDD" id="cd06163">
    <property type="entry name" value="S2P-M50_PDZ_RseP-like"/>
    <property type="match status" value="1"/>
</dbReference>
<proteinExistence type="inferred from homology"/>
<dbReference type="GO" id="GO:0006508">
    <property type="term" value="P:proteolysis"/>
    <property type="evidence" value="ECO:0007669"/>
    <property type="project" value="UniProtKB-KW"/>
</dbReference>
<dbReference type="EMBL" id="MHWT01000014">
    <property type="protein sequence ID" value="OHB12589.1"/>
    <property type="molecule type" value="Genomic_DNA"/>
</dbReference>
<dbReference type="Pfam" id="PF17820">
    <property type="entry name" value="PDZ_6"/>
    <property type="match status" value="1"/>
</dbReference>
<evidence type="ECO:0000259" key="12">
    <source>
        <dbReference type="PROSITE" id="PS50106"/>
    </source>
</evidence>
<name>A0A1G2UT69_9BACT</name>
<evidence type="ECO:0000313" key="13">
    <source>
        <dbReference type="EMBL" id="OHB12589.1"/>
    </source>
</evidence>
<feature type="transmembrane region" description="Helical" evidence="11">
    <location>
        <begin position="291"/>
        <end position="311"/>
    </location>
</feature>
<evidence type="ECO:0000256" key="7">
    <source>
        <dbReference type="ARBA" id="ARBA00022833"/>
    </source>
</evidence>
<evidence type="ECO:0000313" key="14">
    <source>
        <dbReference type="Proteomes" id="UP000176558"/>
    </source>
</evidence>
<dbReference type="PROSITE" id="PS50106">
    <property type="entry name" value="PDZ"/>
    <property type="match status" value="1"/>
</dbReference>
<comment type="caution">
    <text evidence="13">The sequence shown here is derived from an EMBL/GenBank/DDBJ whole genome shotgun (WGS) entry which is preliminary data.</text>
</comment>